<feature type="domain" description="DUF7730" evidence="1">
    <location>
        <begin position="162"/>
        <end position="253"/>
    </location>
</feature>
<dbReference type="AlphaFoldDB" id="A0AAN6V1S2"/>
<dbReference type="Proteomes" id="UP001302676">
    <property type="component" value="Unassembled WGS sequence"/>
</dbReference>
<proteinExistence type="predicted"/>
<dbReference type="Pfam" id="PF24864">
    <property type="entry name" value="DUF7730"/>
    <property type="match status" value="1"/>
</dbReference>
<gene>
    <name evidence="2" type="ORF">C8A04DRAFT_12584</name>
</gene>
<reference evidence="2" key="2">
    <citation type="submission" date="2023-05" db="EMBL/GenBank/DDBJ databases">
        <authorList>
            <consortium name="Lawrence Berkeley National Laboratory"/>
            <person name="Steindorff A."/>
            <person name="Hensen N."/>
            <person name="Bonometti L."/>
            <person name="Westerberg I."/>
            <person name="Brannstrom I.O."/>
            <person name="Guillou S."/>
            <person name="Cros-Aarteil S."/>
            <person name="Calhoun S."/>
            <person name="Haridas S."/>
            <person name="Kuo A."/>
            <person name="Mondo S."/>
            <person name="Pangilinan J."/>
            <person name="Riley R."/>
            <person name="Labutti K."/>
            <person name="Andreopoulos B."/>
            <person name="Lipzen A."/>
            <person name="Chen C."/>
            <person name="Yanf M."/>
            <person name="Daum C."/>
            <person name="Ng V."/>
            <person name="Clum A."/>
            <person name="Ohm R."/>
            <person name="Martin F."/>
            <person name="Silar P."/>
            <person name="Natvig D."/>
            <person name="Lalanne C."/>
            <person name="Gautier V."/>
            <person name="Ament-Velasquez S.L."/>
            <person name="Kruys A."/>
            <person name="Hutchinson M.I."/>
            <person name="Powell A.J."/>
            <person name="Barry K."/>
            <person name="Miller A.N."/>
            <person name="Grigoriev I.V."/>
            <person name="Debuchy R."/>
            <person name="Gladieux P."/>
            <person name="Thoren M.H."/>
            <person name="Johannesson H."/>
        </authorList>
    </citation>
    <scope>NUCLEOTIDE SEQUENCE</scope>
    <source>
        <strain evidence="2">CBS 141.50</strain>
    </source>
</reference>
<dbReference type="InterPro" id="IPR056632">
    <property type="entry name" value="DUF7730"/>
</dbReference>
<evidence type="ECO:0000313" key="2">
    <source>
        <dbReference type="EMBL" id="KAK4143159.1"/>
    </source>
</evidence>
<protein>
    <recommendedName>
        <fullName evidence="1">DUF7730 domain-containing protein</fullName>
    </recommendedName>
</protein>
<dbReference type="PANTHER" id="PTHR38790">
    <property type="entry name" value="2EXR DOMAIN-CONTAINING PROTEIN-RELATED"/>
    <property type="match status" value="1"/>
</dbReference>
<accession>A0AAN6V1S2</accession>
<evidence type="ECO:0000313" key="3">
    <source>
        <dbReference type="Proteomes" id="UP001302676"/>
    </source>
</evidence>
<dbReference type="RefSeq" id="XP_062636530.1">
    <property type="nucleotide sequence ID" value="XM_062777386.1"/>
</dbReference>
<dbReference type="EMBL" id="MU853589">
    <property type="protein sequence ID" value="KAK4143159.1"/>
    <property type="molecule type" value="Genomic_DNA"/>
</dbReference>
<comment type="caution">
    <text evidence="2">The sequence shown here is derived from an EMBL/GenBank/DDBJ whole genome shotgun (WGS) entry which is preliminary data.</text>
</comment>
<sequence>MPNSLKKWIKRKMFPRKKQNCEHPPPAPPFRTEWPNISAPNGDLASNYGLFQKLPVELRQQILGYAFGNRTIHIHLEFGYPFTRKQLPARKSSGATNSLRGGIVRNDRRPQQWQWFSCVCHRRVIRPKDDNESVVNGHAVEAWEDACIPSGVGHRSGYRPPSAAFCECKSPDRSSHDECLLGVFGWLLASRQAYLDGMDVLFRTNTFHISSLPLLLDLPQLLPPRYLPTITSLELLWTFADPSRLHDSTMTSIWDRHIGTPPTSESVIEPTKFHRLCDLIPTTFPHLRRLYISMQAYLPPPDGNGGPDIRGAVETLFIHPIEDVFRTLGPAPGKEFSLAIQQGGWKVFAQRWTEGEPGSVEQVGWREKVWKPLGLEEGAGGYWLCWGWDDFEVLGSQYWLYNLWGLGVGLAT</sequence>
<dbReference type="GeneID" id="87813999"/>
<name>A0AAN6V1S2_9PEZI</name>
<reference evidence="2" key="1">
    <citation type="journal article" date="2023" name="Mol. Phylogenet. Evol.">
        <title>Genome-scale phylogeny and comparative genomics of the fungal order Sordariales.</title>
        <authorList>
            <person name="Hensen N."/>
            <person name="Bonometti L."/>
            <person name="Westerberg I."/>
            <person name="Brannstrom I.O."/>
            <person name="Guillou S."/>
            <person name="Cros-Aarteil S."/>
            <person name="Calhoun S."/>
            <person name="Haridas S."/>
            <person name="Kuo A."/>
            <person name="Mondo S."/>
            <person name="Pangilinan J."/>
            <person name="Riley R."/>
            <person name="LaButti K."/>
            <person name="Andreopoulos B."/>
            <person name="Lipzen A."/>
            <person name="Chen C."/>
            <person name="Yan M."/>
            <person name="Daum C."/>
            <person name="Ng V."/>
            <person name="Clum A."/>
            <person name="Steindorff A."/>
            <person name="Ohm R.A."/>
            <person name="Martin F."/>
            <person name="Silar P."/>
            <person name="Natvig D.O."/>
            <person name="Lalanne C."/>
            <person name="Gautier V."/>
            <person name="Ament-Velasquez S.L."/>
            <person name="Kruys A."/>
            <person name="Hutchinson M.I."/>
            <person name="Powell A.J."/>
            <person name="Barry K."/>
            <person name="Miller A.N."/>
            <person name="Grigoriev I.V."/>
            <person name="Debuchy R."/>
            <person name="Gladieux P."/>
            <person name="Hiltunen Thoren M."/>
            <person name="Johannesson H."/>
        </authorList>
    </citation>
    <scope>NUCLEOTIDE SEQUENCE</scope>
    <source>
        <strain evidence="2">CBS 141.50</strain>
    </source>
</reference>
<keyword evidence="3" id="KW-1185">Reference proteome</keyword>
<organism evidence="2 3">
    <name type="scientific">Dichotomopilus funicola</name>
    <dbReference type="NCBI Taxonomy" id="1934379"/>
    <lineage>
        <taxon>Eukaryota</taxon>
        <taxon>Fungi</taxon>
        <taxon>Dikarya</taxon>
        <taxon>Ascomycota</taxon>
        <taxon>Pezizomycotina</taxon>
        <taxon>Sordariomycetes</taxon>
        <taxon>Sordariomycetidae</taxon>
        <taxon>Sordariales</taxon>
        <taxon>Chaetomiaceae</taxon>
        <taxon>Dichotomopilus</taxon>
    </lineage>
</organism>
<evidence type="ECO:0000259" key="1">
    <source>
        <dbReference type="Pfam" id="PF24864"/>
    </source>
</evidence>